<protein>
    <submittedName>
        <fullName evidence="1">Uncharacterized protein</fullName>
    </submittedName>
</protein>
<comment type="caution">
    <text evidence="1">The sequence shown here is derived from an EMBL/GenBank/DDBJ whole genome shotgun (WGS) entry which is preliminary data.</text>
</comment>
<accession>A0ACB9MG27</accession>
<evidence type="ECO:0000313" key="2">
    <source>
        <dbReference type="Proteomes" id="UP000828941"/>
    </source>
</evidence>
<evidence type="ECO:0000313" key="1">
    <source>
        <dbReference type="EMBL" id="KAI4323113.1"/>
    </source>
</evidence>
<name>A0ACB9MG27_BAUVA</name>
<reference evidence="1 2" key="1">
    <citation type="journal article" date="2022" name="DNA Res.">
        <title>Chromosomal-level genome assembly of the orchid tree Bauhinia variegata (Leguminosae; Cercidoideae) supports the allotetraploid origin hypothesis of Bauhinia.</title>
        <authorList>
            <person name="Zhong Y."/>
            <person name="Chen Y."/>
            <person name="Zheng D."/>
            <person name="Pang J."/>
            <person name="Liu Y."/>
            <person name="Luo S."/>
            <person name="Meng S."/>
            <person name="Qian L."/>
            <person name="Wei D."/>
            <person name="Dai S."/>
            <person name="Zhou R."/>
        </authorList>
    </citation>
    <scope>NUCLEOTIDE SEQUENCE [LARGE SCALE GENOMIC DNA]</scope>
    <source>
        <strain evidence="1">BV-YZ2020</strain>
    </source>
</reference>
<keyword evidence="2" id="KW-1185">Reference proteome</keyword>
<gene>
    <name evidence="1" type="ORF">L6164_022745</name>
</gene>
<dbReference type="Proteomes" id="UP000828941">
    <property type="component" value="Chromosome 9"/>
</dbReference>
<dbReference type="EMBL" id="CM039434">
    <property type="protein sequence ID" value="KAI4323113.1"/>
    <property type="molecule type" value="Genomic_DNA"/>
</dbReference>
<organism evidence="1 2">
    <name type="scientific">Bauhinia variegata</name>
    <name type="common">Purple orchid tree</name>
    <name type="synonym">Phanera variegata</name>
    <dbReference type="NCBI Taxonomy" id="167791"/>
    <lineage>
        <taxon>Eukaryota</taxon>
        <taxon>Viridiplantae</taxon>
        <taxon>Streptophyta</taxon>
        <taxon>Embryophyta</taxon>
        <taxon>Tracheophyta</taxon>
        <taxon>Spermatophyta</taxon>
        <taxon>Magnoliopsida</taxon>
        <taxon>eudicotyledons</taxon>
        <taxon>Gunneridae</taxon>
        <taxon>Pentapetalae</taxon>
        <taxon>rosids</taxon>
        <taxon>fabids</taxon>
        <taxon>Fabales</taxon>
        <taxon>Fabaceae</taxon>
        <taxon>Cercidoideae</taxon>
        <taxon>Cercideae</taxon>
        <taxon>Bauhiniinae</taxon>
        <taxon>Bauhinia</taxon>
    </lineage>
</organism>
<proteinExistence type="predicted"/>
<sequence>MRIRSTKKAKIEDNDVPDIISKLPDVVLSFIISKLPIDEAARTSILSKRWRTLWRHSLRLDFEWRRMIKPFSQLQNPEAAHLDSSLKEAIKKGISRYGLLIYLVLNRHLTELHSCRFFHAPRSLVYKDVEAWVEFLVENKKGFSDLSLECDPAVDLETRERFPFSDSWDSPKPRFPLATFSCLSSLELINYTLVCSSPFVGCEKMRKLRLKKIQVEDEILHGILKSCVCLEDFSLSESTGFRKVEIQSQGLKFLEFKALCVDEIDISTERLEVLVLDSLICPVKSMKMNAQNLRFLHCHGNPVAGRMPSIGEGEPIVEAEEIRESCCYPLESQGSNIFQRLLTLSIDLDLTNKREALTLSLILTSSFHLQTLEIIVPVRKHSNYRSIGSGDHYAIPYSMSAFWERTDSCNCILNKLKFVCIRGFRCRKLEIEFIKHLITQATMMERFTIFCGSGSIREVAEFLRSLPRASINLSIMLKSAKSRHLIELTENEDSSMTD</sequence>